<gene>
    <name evidence="1" type="ORF">ND2E_3447</name>
</gene>
<dbReference type="EMBL" id="JQED01000034">
    <property type="protein sequence ID" value="KGJ90554.1"/>
    <property type="molecule type" value="Genomic_DNA"/>
</dbReference>
<dbReference type="PROSITE" id="PS51257">
    <property type="entry name" value="PROKAR_LIPOPROTEIN"/>
    <property type="match status" value="1"/>
</dbReference>
<evidence type="ECO:0000313" key="1">
    <source>
        <dbReference type="EMBL" id="KGJ90554.1"/>
    </source>
</evidence>
<protein>
    <recommendedName>
        <fullName evidence="3">Lipoprotein</fullName>
    </recommendedName>
</protein>
<evidence type="ECO:0008006" key="3">
    <source>
        <dbReference type="Google" id="ProtNLM"/>
    </source>
</evidence>
<organism evidence="1 2">
    <name type="scientific">Colwellia psychrerythraea</name>
    <name type="common">Vibrio psychroerythus</name>
    <dbReference type="NCBI Taxonomy" id="28229"/>
    <lineage>
        <taxon>Bacteria</taxon>
        <taxon>Pseudomonadati</taxon>
        <taxon>Pseudomonadota</taxon>
        <taxon>Gammaproteobacteria</taxon>
        <taxon>Alteromonadales</taxon>
        <taxon>Colwelliaceae</taxon>
        <taxon>Colwellia</taxon>
    </lineage>
</organism>
<proteinExistence type="predicted"/>
<accession>A0A099KIB8</accession>
<dbReference type="RefSeq" id="WP_033094296.1">
    <property type="nucleotide sequence ID" value="NZ_JQED01000034.1"/>
</dbReference>
<dbReference type="AlphaFoldDB" id="A0A099KIB8"/>
<comment type="caution">
    <text evidence="1">The sequence shown here is derived from an EMBL/GenBank/DDBJ whole genome shotgun (WGS) entry which is preliminary data.</text>
</comment>
<name>A0A099KIB8_COLPS</name>
<reference evidence="1 2" key="1">
    <citation type="submission" date="2014-08" db="EMBL/GenBank/DDBJ databases">
        <title>Genomic and Phenotypic Diversity of Colwellia psychrerythraea strains from Disparate Marine Basins.</title>
        <authorList>
            <person name="Techtmann S.M."/>
            <person name="Stelling S.C."/>
            <person name="Utturkar S.M."/>
            <person name="Alshibli N."/>
            <person name="Harris A."/>
            <person name="Brown S.D."/>
            <person name="Hazen T.C."/>
        </authorList>
    </citation>
    <scope>NUCLEOTIDE SEQUENCE [LARGE SCALE GENOMIC DNA]</scope>
    <source>
        <strain evidence="1 2">ND2E</strain>
    </source>
</reference>
<evidence type="ECO:0000313" key="2">
    <source>
        <dbReference type="Proteomes" id="UP000029843"/>
    </source>
</evidence>
<sequence>MNIKFLPFLILPMLLACDDSEEVNVNVVISNGALQCQDNAIPISTTKEYLTGAGISVKAESCGTLIGVGVVTLCGAESGQVHIFSIDEKDLDEAVNLGFTDSSTIEEGFDTVECDSL</sequence>
<dbReference type="Proteomes" id="UP000029843">
    <property type="component" value="Unassembled WGS sequence"/>
</dbReference>
<dbReference type="PATRIC" id="fig|28229.4.peg.2594"/>
<dbReference type="OrthoDB" id="6899340at2"/>